<gene>
    <name evidence="12" type="ORF">C666_03040</name>
</gene>
<evidence type="ECO:0000256" key="3">
    <source>
        <dbReference type="ARBA" id="ARBA00022692"/>
    </source>
</evidence>
<evidence type="ECO:0000256" key="7">
    <source>
        <dbReference type="ARBA" id="ARBA00029447"/>
    </source>
</evidence>
<keyword evidence="4 9" id="KW-1133">Transmembrane helix</keyword>
<feature type="domain" description="Methyl-accepting transducer" evidence="10">
    <location>
        <begin position="272"/>
        <end position="508"/>
    </location>
</feature>
<dbReference type="InterPro" id="IPR003660">
    <property type="entry name" value="HAMP_dom"/>
</dbReference>
<evidence type="ECO:0000256" key="9">
    <source>
        <dbReference type="SAM" id="Phobius"/>
    </source>
</evidence>
<dbReference type="GO" id="GO:0004888">
    <property type="term" value="F:transmembrane signaling receptor activity"/>
    <property type="evidence" value="ECO:0007669"/>
    <property type="project" value="InterPro"/>
</dbReference>
<keyword evidence="6 8" id="KW-0807">Transducer</keyword>
<dbReference type="GO" id="GO:0005886">
    <property type="term" value="C:plasma membrane"/>
    <property type="evidence" value="ECO:0007669"/>
    <property type="project" value="UniProtKB-SubCell"/>
</dbReference>
<keyword evidence="2" id="KW-1003">Cell membrane</keyword>
<dbReference type="SMART" id="SM01049">
    <property type="entry name" value="Cache_2"/>
    <property type="match status" value="1"/>
</dbReference>
<organism evidence="12 13">
    <name type="scientific">Thauera linaloolentis (strain DSM 12138 / JCM 21573 / CCUG 41526 / CIP 105981 / IAM 15112 / NBRC 102519 / 47Lol)</name>
    <dbReference type="NCBI Taxonomy" id="1123367"/>
    <lineage>
        <taxon>Bacteria</taxon>
        <taxon>Pseudomonadati</taxon>
        <taxon>Pseudomonadota</taxon>
        <taxon>Betaproteobacteria</taxon>
        <taxon>Rhodocyclales</taxon>
        <taxon>Zoogloeaceae</taxon>
        <taxon>Thauera</taxon>
    </lineage>
</organism>
<dbReference type="InterPro" id="IPR004090">
    <property type="entry name" value="Chemotax_Me-accpt_rcpt"/>
</dbReference>
<evidence type="ECO:0000256" key="1">
    <source>
        <dbReference type="ARBA" id="ARBA00004651"/>
    </source>
</evidence>
<feature type="domain" description="HAMP" evidence="11">
    <location>
        <begin position="227"/>
        <end position="267"/>
    </location>
</feature>
<dbReference type="eggNOG" id="COG0840">
    <property type="taxonomic scope" value="Bacteria"/>
</dbReference>
<evidence type="ECO:0000256" key="5">
    <source>
        <dbReference type="ARBA" id="ARBA00023136"/>
    </source>
</evidence>
<evidence type="ECO:0000256" key="4">
    <source>
        <dbReference type="ARBA" id="ARBA00022989"/>
    </source>
</evidence>
<dbReference type="PROSITE" id="PS50885">
    <property type="entry name" value="HAMP"/>
    <property type="match status" value="1"/>
</dbReference>
<dbReference type="GO" id="GO:0007165">
    <property type="term" value="P:signal transduction"/>
    <property type="evidence" value="ECO:0007669"/>
    <property type="project" value="UniProtKB-KW"/>
</dbReference>
<comment type="subcellular location">
    <subcellularLocation>
        <location evidence="1">Cell membrane</location>
        <topology evidence="1">Multi-pass membrane protein</topology>
    </subcellularLocation>
</comment>
<evidence type="ECO:0000259" key="10">
    <source>
        <dbReference type="PROSITE" id="PS50111"/>
    </source>
</evidence>
<dbReference type="OrthoDB" id="8555762at2"/>
<dbReference type="STRING" id="1123367.GCA_000621305_01014"/>
<sequence length="544" mass="57196">MSLKNLSVSQRFTLIIVAALCGLLLLAALGLSAVRSAMEDGNRKSVRNLVESVYGVVAHYEGLERAGRMSRAEAQAAAVEALQSVRYNGSDYYYVWGLDGVAVMLPPRPELQGQNLLGKMQYGDGRDLIGDLVGVLRSAQEGYLMTEFPHPGSTKPVPKLQFVKKLDNWGWMVGSGIYVDDVDKQFMSGALRFGAVVAGLLAVLVVFAWRVAYSVTSQLGGEPAYAAQIMQQVADGDLSVDVKVKGGAGSLLSALASMVDRLRDVMRGIGRDAEEVAGSSREISNVSRSVFQATENQTSATAAIAAAIEEMTVSIGQISENALGAERNSARSSELAGQGMAKAEHAAGEMHAIAGTVGEAAGKIQHLVSRANEVGTIASVIKEIASQTNLLALNAAIEAARAGEQGRGFAVVADEVRKLAERTSTATVQIEEVIAGIQAETEGTVDAMARVSTQVESGVGLVMDASTSLRTISEGTVEALAQIHSVAEATSEQSAAATAIAQEVEQIAQMVEGTSESMRSALTAVEQLEKLSGVLHQVVARFRV</sequence>
<dbReference type="EMBL" id="AMXE01000005">
    <property type="protein sequence ID" value="ENO90200.1"/>
    <property type="molecule type" value="Genomic_DNA"/>
</dbReference>
<evidence type="ECO:0000259" key="11">
    <source>
        <dbReference type="PROSITE" id="PS50885"/>
    </source>
</evidence>
<dbReference type="SUPFAM" id="SSF58104">
    <property type="entry name" value="Methyl-accepting chemotaxis protein (MCP) signaling domain"/>
    <property type="match status" value="1"/>
</dbReference>
<comment type="caution">
    <text evidence="12">The sequence shown here is derived from an EMBL/GenBank/DDBJ whole genome shotgun (WGS) entry which is preliminary data.</text>
</comment>
<name>N6YFA4_THAL4</name>
<dbReference type="InterPro" id="IPR004010">
    <property type="entry name" value="Double_Cache_2"/>
</dbReference>
<dbReference type="Gene3D" id="3.30.450.20">
    <property type="entry name" value="PAS domain"/>
    <property type="match status" value="1"/>
</dbReference>
<protein>
    <submittedName>
        <fullName evidence="12">Methyl-accepting chemotaxis sensory transducer with Cache sensor</fullName>
    </submittedName>
</protein>
<evidence type="ECO:0000256" key="6">
    <source>
        <dbReference type="ARBA" id="ARBA00023224"/>
    </source>
</evidence>
<dbReference type="AlphaFoldDB" id="N6YFA4"/>
<dbReference type="Pfam" id="PF08269">
    <property type="entry name" value="dCache_2"/>
    <property type="match status" value="1"/>
</dbReference>
<evidence type="ECO:0000256" key="2">
    <source>
        <dbReference type="ARBA" id="ARBA00022475"/>
    </source>
</evidence>
<keyword evidence="13" id="KW-1185">Reference proteome</keyword>
<keyword evidence="3 9" id="KW-0812">Transmembrane</keyword>
<dbReference type="PANTHER" id="PTHR32089">
    <property type="entry name" value="METHYL-ACCEPTING CHEMOTAXIS PROTEIN MCPB"/>
    <property type="match status" value="1"/>
</dbReference>
<dbReference type="CDD" id="cd11386">
    <property type="entry name" value="MCP_signal"/>
    <property type="match status" value="1"/>
</dbReference>
<dbReference type="GO" id="GO:0006935">
    <property type="term" value="P:chemotaxis"/>
    <property type="evidence" value="ECO:0007669"/>
    <property type="project" value="InterPro"/>
</dbReference>
<keyword evidence="5 9" id="KW-0472">Membrane</keyword>
<dbReference type="InterPro" id="IPR033480">
    <property type="entry name" value="sCache_2"/>
</dbReference>
<dbReference type="SMART" id="SM00283">
    <property type="entry name" value="MA"/>
    <property type="match status" value="1"/>
</dbReference>
<feature type="transmembrane region" description="Helical" evidence="9">
    <location>
        <begin position="12"/>
        <end position="34"/>
    </location>
</feature>
<dbReference type="InterPro" id="IPR004089">
    <property type="entry name" value="MCPsignal_dom"/>
</dbReference>
<dbReference type="Gene3D" id="1.10.287.950">
    <property type="entry name" value="Methyl-accepting chemotaxis protein"/>
    <property type="match status" value="1"/>
</dbReference>
<dbReference type="PROSITE" id="PS50111">
    <property type="entry name" value="CHEMOTAXIS_TRANSDUC_2"/>
    <property type="match status" value="1"/>
</dbReference>
<dbReference type="PRINTS" id="PR00260">
    <property type="entry name" value="CHEMTRNSDUCR"/>
</dbReference>
<accession>N6YFA4</accession>
<dbReference type="PANTHER" id="PTHR32089:SF112">
    <property type="entry name" value="LYSOZYME-LIKE PROTEIN-RELATED"/>
    <property type="match status" value="1"/>
</dbReference>
<reference evidence="12 13" key="1">
    <citation type="submission" date="2012-09" db="EMBL/GenBank/DDBJ databases">
        <title>Draft Genome Sequences of 6 Strains from Genus Thauera.</title>
        <authorList>
            <person name="Liu B."/>
            <person name="Shapleigh J.P."/>
            <person name="Frostegard A.H."/>
        </authorList>
    </citation>
    <scope>NUCLEOTIDE SEQUENCE [LARGE SCALE GENOMIC DNA]</scope>
    <source>
        <strain evidence="13">47Lol / DSM 12138</strain>
    </source>
</reference>
<evidence type="ECO:0000313" key="13">
    <source>
        <dbReference type="Proteomes" id="UP000013232"/>
    </source>
</evidence>
<proteinExistence type="inferred from homology"/>
<evidence type="ECO:0000256" key="8">
    <source>
        <dbReference type="PROSITE-ProRule" id="PRU00284"/>
    </source>
</evidence>
<feature type="transmembrane region" description="Helical" evidence="9">
    <location>
        <begin position="190"/>
        <end position="209"/>
    </location>
</feature>
<evidence type="ECO:0000313" key="12">
    <source>
        <dbReference type="EMBL" id="ENO90200.1"/>
    </source>
</evidence>
<comment type="similarity">
    <text evidence="7">Belongs to the methyl-accepting chemotaxis (MCP) protein family.</text>
</comment>
<dbReference type="Pfam" id="PF00015">
    <property type="entry name" value="MCPsignal"/>
    <property type="match status" value="1"/>
</dbReference>
<dbReference type="FunFam" id="1.10.287.950:FF:000001">
    <property type="entry name" value="Methyl-accepting chemotaxis sensory transducer"/>
    <property type="match status" value="1"/>
</dbReference>
<dbReference type="Proteomes" id="UP000013232">
    <property type="component" value="Unassembled WGS sequence"/>
</dbReference>
<dbReference type="RefSeq" id="WP_004333592.1">
    <property type="nucleotide sequence ID" value="NZ_AMXE01000005.1"/>
</dbReference>